<keyword evidence="2" id="KW-0812">Transmembrane</keyword>
<dbReference type="GO" id="GO:0030246">
    <property type="term" value="F:carbohydrate binding"/>
    <property type="evidence" value="ECO:0007669"/>
    <property type="project" value="InterPro"/>
</dbReference>
<keyword evidence="2" id="KW-1133">Transmembrane helix</keyword>
<evidence type="ECO:0000256" key="1">
    <source>
        <dbReference type="SAM" id="MobiDB-lite"/>
    </source>
</evidence>
<name>A9A0P7_DESOH</name>
<dbReference type="AlphaFoldDB" id="A9A0P7"/>
<dbReference type="KEGG" id="dol:Dole_3261"/>
<feature type="region of interest" description="Disordered" evidence="1">
    <location>
        <begin position="218"/>
        <end position="315"/>
    </location>
</feature>
<proteinExistence type="predicted"/>
<dbReference type="OrthoDB" id="5427490at2"/>
<evidence type="ECO:0000313" key="5">
    <source>
        <dbReference type="Proteomes" id="UP000008561"/>
    </source>
</evidence>
<dbReference type="eggNOG" id="ENOG50349P6">
    <property type="taxonomic scope" value="Bacteria"/>
</dbReference>
<dbReference type="InterPro" id="IPR002102">
    <property type="entry name" value="Cohesin_dom"/>
</dbReference>
<organism evidence="4 5">
    <name type="scientific">Desulfosudis oleivorans (strain DSM 6200 / JCM 39069 / Hxd3)</name>
    <name type="common">Desulfococcus oleovorans</name>
    <dbReference type="NCBI Taxonomy" id="96561"/>
    <lineage>
        <taxon>Bacteria</taxon>
        <taxon>Pseudomonadati</taxon>
        <taxon>Thermodesulfobacteriota</taxon>
        <taxon>Desulfobacteria</taxon>
        <taxon>Desulfobacterales</taxon>
        <taxon>Desulfosudaceae</taxon>
        <taxon>Desulfosudis</taxon>
    </lineage>
</organism>
<dbReference type="Pfam" id="PF00963">
    <property type="entry name" value="Cohesin"/>
    <property type="match status" value="1"/>
</dbReference>
<evidence type="ECO:0000259" key="3">
    <source>
        <dbReference type="Pfam" id="PF00963"/>
    </source>
</evidence>
<dbReference type="CDD" id="cd08547">
    <property type="entry name" value="Type_II_cohesin"/>
    <property type="match status" value="1"/>
</dbReference>
<feature type="domain" description="Cohesin" evidence="3">
    <location>
        <begin position="59"/>
        <end position="157"/>
    </location>
</feature>
<dbReference type="GO" id="GO:0000272">
    <property type="term" value="P:polysaccharide catabolic process"/>
    <property type="evidence" value="ECO:0007669"/>
    <property type="project" value="InterPro"/>
</dbReference>
<feature type="compositionally biased region" description="Polar residues" evidence="1">
    <location>
        <begin position="409"/>
        <end position="420"/>
    </location>
</feature>
<reference evidence="4 5" key="1">
    <citation type="submission" date="2007-10" db="EMBL/GenBank/DDBJ databases">
        <title>Complete sequence of Desulfococcus oleovorans Hxd3.</title>
        <authorList>
            <consortium name="US DOE Joint Genome Institute"/>
            <person name="Copeland A."/>
            <person name="Lucas S."/>
            <person name="Lapidus A."/>
            <person name="Barry K."/>
            <person name="Glavina del Rio T."/>
            <person name="Dalin E."/>
            <person name="Tice H."/>
            <person name="Pitluck S."/>
            <person name="Kiss H."/>
            <person name="Brettin T."/>
            <person name="Bruce D."/>
            <person name="Detter J.C."/>
            <person name="Han C."/>
            <person name="Schmutz J."/>
            <person name="Larimer F."/>
            <person name="Land M."/>
            <person name="Hauser L."/>
            <person name="Kyrpides N."/>
            <person name="Kim E."/>
            <person name="Wawrik B."/>
            <person name="Richardson P."/>
        </authorList>
    </citation>
    <scope>NUCLEOTIDE SEQUENCE [LARGE SCALE GENOMIC DNA]</scope>
    <source>
        <strain evidence="5">DSM 6200 / JCM 39069 / Hxd3</strain>
    </source>
</reference>
<dbReference type="SUPFAM" id="SSF49384">
    <property type="entry name" value="Carbohydrate-binding domain"/>
    <property type="match status" value="1"/>
</dbReference>
<keyword evidence="5" id="KW-1185">Reference proteome</keyword>
<feature type="region of interest" description="Disordered" evidence="1">
    <location>
        <begin position="393"/>
        <end position="420"/>
    </location>
</feature>
<dbReference type="InterPro" id="IPR008965">
    <property type="entry name" value="CBM2/CBM3_carb-bd_dom_sf"/>
</dbReference>
<gene>
    <name evidence="4" type="ordered locus">Dole_3261</name>
</gene>
<sequence>MAVNRVAVSDRFEGPAGASATGITGWWTGFLSPLIFTGLLLLLLASPRPSAGAQLGLSSGQAEKGEQATFTLSVNQAPRTLNAFMLDIAYDVNVLRFSGFAPGELARDGYSLFRVFNHSPGVIRIGGVEPQEPGVRKGDSGDLVHLTFNVIQEGESPLTLTALTNDVQGWTTRNGHFAALSVDPADKTSQAPELENPGQEVDGIPVVDSAGAVASALSRSGGAPGYGNAPETGAVDDNGEPVNTASTEKPVADDQGEPVLRQNSAAGTMQAPVERQSARGSSSAQTIGSGKALPAGRQSVNPAGRIGPVPAEGPEKSLLQDRLTGIRSKAAAGTAGRQSGDQQPLSAFGGDRLFEVAARVVEIVLLAAILMVLLMILREMRSQRAKIKIFPGSSGLPASDSPTRPEIRSTGTGPNRHTLSSRIFRFTG</sequence>
<feature type="region of interest" description="Disordered" evidence="1">
    <location>
        <begin position="185"/>
        <end position="204"/>
    </location>
</feature>
<dbReference type="Proteomes" id="UP000008561">
    <property type="component" value="Chromosome"/>
</dbReference>
<evidence type="ECO:0000256" key="2">
    <source>
        <dbReference type="SAM" id="Phobius"/>
    </source>
</evidence>
<feature type="compositionally biased region" description="Polar residues" evidence="1">
    <location>
        <begin position="278"/>
        <end position="288"/>
    </location>
</feature>
<dbReference type="EMBL" id="CP000859">
    <property type="protein sequence ID" value="ABW69064.1"/>
    <property type="molecule type" value="Genomic_DNA"/>
</dbReference>
<protein>
    <recommendedName>
        <fullName evidence="3">Cohesin domain-containing protein</fullName>
    </recommendedName>
</protein>
<keyword evidence="2" id="KW-0472">Membrane</keyword>
<feature type="transmembrane region" description="Helical" evidence="2">
    <location>
        <begin position="356"/>
        <end position="377"/>
    </location>
</feature>
<dbReference type="Gene3D" id="2.60.40.680">
    <property type="match status" value="1"/>
</dbReference>
<accession>A9A0P7</accession>
<dbReference type="HOGENOM" id="CLU_640510_0_0_7"/>
<dbReference type="RefSeq" id="WP_012176673.1">
    <property type="nucleotide sequence ID" value="NC_009943.1"/>
</dbReference>
<evidence type="ECO:0000313" key="4">
    <source>
        <dbReference type="EMBL" id="ABW69064.1"/>
    </source>
</evidence>